<dbReference type="VEuPathDB" id="VectorBase:ACUA014970"/>
<accession>A0A182MCJ5</accession>
<reference evidence="2" key="2">
    <citation type="submission" date="2020-05" db="UniProtKB">
        <authorList>
            <consortium name="EnsemblMetazoa"/>
        </authorList>
    </citation>
    <scope>IDENTIFICATION</scope>
    <source>
        <strain evidence="2">A-37</strain>
    </source>
</reference>
<feature type="chain" id="PRO_5008128271" description="Secreted protein" evidence="1">
    <location>
        <begin position="18"/>
        <end position="113"/>
    </location>
</feature>
<protein>
    <recommendedName>
        <fullName evidence="4">Secreted protein</fullName>
    </recommendedName>
</protein>
<dbReference type="Proteomes" id="UP000075883">
    <property type="component" value="Unassembled WGS sequence"/>
</dbReference>
<evidence type="ECO:0000313" key="2">
    <source>
        <dbReference type="EnsemblMetazoa" id="ACUA014970-PA"/>
    </source>
</evidence>
<evidence type="ECO:0000313" key="3">
    <source>
        <dbReference type="Proteomes" id="UP000075883"/>
    </source>
</evidence>
<reference evidence="3" key="1">
    <citation type="submission" date="2013-09" db="EMBL/GenBank/DDBJ databases">
        <title>The Genome Sequence of Anopheles culicifacies species A.</title>
        <authorList>
            <consortium name="The Broad Institute Genomics Platform"/>
            <person name="Neafsey D.E."/>
            <person name="Besansky N."/>
            <person name="Howell P."/>
            <person name="Walton C."/>
            <person name="Young S.K."/>
            <person name="Zeng Q."/>
            <person name="Gargeya S."/>
            <person name="Fitzgerald M."/>
            <person name="Haas B."/>
            <person name="Abouelleil A."/>
            <person name="Allen A.W."/>
            <person name="Alvarado L."/>
            <person name="Arachchi H.M."/>
            <person name="Berlin A.M."/>
            <person name="Chapman S.B."/>
            <person name="Gainer-Dewar J."/>
            <person name="Goldberg J."/>
            <person name="Griggs A."/>
            <person name="Gujja S."/>
            <person name="Hansen M."/>
            <person name="Howarth C."/>
            <person name="Imamovic A."/>
            <person name="Ireland A."/>
            <person name="Larimer J."/>
            <person name="McCowan C."/>
            <person name="Murphy C."/>
            <person name="Pearson M."/>
            <person name="Poon T.W."/>
            <person name="Priest M."/>
            <person name="Roberts A."/>
            <person name="Saif S."/>
            <person name="Shea T."/>
            <person name="Sisk P."/>
            <person name="Sykes S."/>
            <person name="Wortman J."/>
            <person name="Nusbaum C."/>
            <person name="Birren B."/>
        </authorList>
    </citation>
    <scope>NUCLEOTIDE SEQUENCE [LARGE SCALE GENOMIC DNA]</scope>
    <source>
        <strain evidence="3">A-37</strain>
    </source>
</reference>
<keyword evidence="3" id="KW-1185">Reference proteome</keyword>
<evidence type="ECO:0008006" key="4">
    <source>
        <dbReference type="Google" id="ProtNLM"/>
    </source>
</evidence>
<dbReference type="EnsemblMetazoa" id="ACUA014970-RA">
    <property type="protein sequence ID" value="ACUA014970-PA"/>
    <property type="gene ID" value="ACUA014970"/>
</dbReference>
<dbReference type="EMBL" id="AXCM01009592">
    <property type="status" value="NOT_ANNOTATED_CDS"/>
    <property type="molecule type" value="Genomic_DNA"/>
</dbReference>
<organism evidence="2 3">
    <name type="scientific">Anopheles culicifacies</name>
    <dbReference type="NCBI Taxonomy" id="139723"/>
    <lineage>
        <taxon>Eukaryota</taxon>
        <taxon>Metazoa</taxon>
        <taxon>Ecdysozoa</taxon>
        <taxon>Arthropoda</taxon>
        <taxon>Hexapoda</taxon>
        <taxon>Insecta</taxon>
        <taxon>Pterygota</taxon>
        <taxon>Neoptera</taxon>
        <taxon>Endopterygota</taxon>
        <taxon>Diptera</taxon>
        <taxon>Nematocera</taxon>
        <taxon>Culicoidea</taxon>
        <taxon>Culicidae</taxon>
        <taxon>Anophelinae</taxon>
        <taxon>Anopheles</taxon>
        <taxon>culicifacies species complex</taxon>
    </lineage>
</organism>
<keyword evidence="1" id="KW-0732">Signal</keyword>
<sequence>MTKRTLLLRAMCQMVAFQAFSLTKKSSSISNKVTQRLMVVIWTDICIIETTSSEHSIPVVVHSYSYSSIRFISRFSTHYTPSTWTLGLWMHAVGFVVTMGALAQNKLFPVLHQ</sequence>
<dbReference type="AlphaFoldDB" id="A0A182MCJ5"/>
<feature type="signal peptide" evidence="1">
    <location>
        <begin position="1"/>
        <end position="17"/>
    </location>
</feature>
<name>A0A182MCJ5_9DIPT</name>
<evidence type="ECO:0000256" key="1">
    <source>
        <dbReference type="SAM" id="SignalP"/>
    </source>
</evidence>
<proteinExistence type="predicted"/>